<evidence type="ECO:0000313" key="8">
    <source>
        <dbReference type="EMBL" id="CAG5123738.1"/>
    </source>
</evidence>
<gene>
    <name evidence="8" type="ORF">CUNI_LOCUS9296</name>
</gene>
<keyword evidence="4 6" id="KW-1133">Transmembrane helix</keyword>
<evidence type="ECO:0000256" key="4">
    <source>
        <dbReference type="ARBA" id="ARBA00022989"/>
    </source>
</evidence>
<feature type="transmembrane region" description="Helical" evidence="6">
    <location>
        <begin position="243"/>
        <end position="268"/>
    </location>
</feature>
<keyword evidence="9" id="KW-1185">Reference proteome</keyword>
<evidence type="ECO:0000256" key="3">
    <source>
        <dbReference type="ARBA" id="ARBA00022692"/>
    </source>
</evidence>
<proteinExistence type="predicted"/>
<feature type="transmembrane region" description="Helical" evidence="6">
    <location>
        <begin position="41"/>
        <end position="64"/>
    </location>
</feature>
<dbReference type="EMBL" id="CAJHNH020001602">
    <property type="protein sequence ID" value="CAG5123738.1"/>
    <property type="molecule type" value="Genomic_DNA"/>
</dbReference>
<feature type="transmembrane region" description="Helical" evidence="6">
    <location>
        <begin position="359"/>
        <end position="382"/>
    </location>
</feature>
<comment type="caution">
    <text evidence="8">The sequence shown here is derived from an EMBL/GenBank/DDBJ whole genome shotgun (WGS) entry which is preliminary data.</text>
</comment>
<evidence type="ECO:0000313" key="9">
    <source>
        <dbReference type="Proteomes" id="UP000678393"/>
    </source>
</evidence>
<protein>
    <recommendedName>
        <fullName evidence="7">Citrate transporter-like domain-containing protein</fullName>
    </recommendedName>
</protein>
<evidence type="ECO:0000256" key="2">
    <source>
        <dbReference type="ARBA" id="ARBA00022448"/>
    </source>
</evidence>
<accession>A0A8S3Z630</accession>
<organism evidence="8 9">
    <name type="scientific">Candidula unifasciata</name>
    <dbReference type="NCBI Taxonomy" id="100452"/>
    <lineage>
        <taxon>Eukaryota</taxon>
        <taxon>Metazoa</taxon>
        <taxon>Spiralia</taxon>
        <taxon>Lophotrochozoa</taxon>
        <taxon>Mollusca</taxon>
        <taxon>Gastropoda</taxon>
        <taxon>Heterobranchia</taxon>
        <taxon>Euthyneura</taxon>
        <taxon>Panpulmonata</taxon>
        <taxon>Eupulmonata</taxon>
        <taxon>Stylommatophora</taxon>
        <taxon>Helicina</taxon>
        <taxon>Helicoidea</taxon>
        <taxon>Geomitridae</taxon>
        <taxon>Candidula</taxon>
    </lineage>
</organism>
<feature type="domain" description="Citrate transporter-like" evidence="7">
    <location>
        <begin position="195"/>
        <end position="600"/>
    </location>
</feature>
<sequence>ITENISISDEHLRPTQPPIVKFKELIRSIRWAPRDARWRAAVLRLVKIVSLFIITIICCIQLMVTNEEEKVFRTTVVEANKAYVLDHDLCEGDMAVVRVELFGRFYETKDENDTAPQFYVNLSSAVILTLKINETETEFEDRVKFTADAKCCSEDSCNLTASSPQVVAMSWYTRELSWHVEHQVLYAFLVLIFVYILIIFELVHRTLAALLGALAALAVLSSVNERPTLSMIMEWVDMDTLTLLFGMMIIVGIFAETGFFDFSALVAYRLAKGKVWPLITLLCVFSAVVSAFLDNVTTILLVAPVTIRLCEVLNLEPQRILIAEVLFSNIGGTATAIGDPPNVIIVGALSSRGITFTEFTMHAFPGIILVSFAGYGLLRLYYRNMDALKNKDPPDIAEMKHEYAMWVRAAGRLQVVTREETLMKAMFMQKAVETEHALYKTLHRRRREESQDLRETIRKLETQYCIKDYVLLVKSTLVVFVVILFLFMYSFVTSIYLDIGWIAVLGAIWLLVLADIADFDGILHKVEWSTLLFFAALFILMEALAELGLIKTIGDVIADIIVSVDEGNRLLLAVVVILWVSAISSSFIDNIPYTTAMVKTYLSLTWCCSPLLPIRYVNPLQFDIYRFSIIPMSVYINSWFNHTS</sequence>
<dbReference type="InterPro" id="IPR004680">
    <property type="entry name" value="Cit_transptr-like_dom"/>
</dbReference>
<name>A0A8S3Z630_9EUPU</name>
<dbReference type="Pfam" id="PF03600">
    <property type="entry name" value="CitMHS"/>
    <property type="match status" value="1"/>
</dbReference>
<keyword evidence="5 6" id="KW-0472">Membrane</keyword>
<evidence type="ECO:0000256" key="5">
    <source>
        <dbReference type="ARBA" id="ARBA00023136"/>
    </source>
</evidence>
<dbReference type="GO" id="GO:0055085">
    <property type="term" value="P:transmembrane transport"/>
    <property type="evidence" value="ECO:0007669"/>
    <property type="project" value="InterPro"/>
</dbReference>
<keyword evidence="3 6" id="KW-0812">Transmembrane</keyword>
<reference evidence="8" key="1">
    <citation type="submission" date="2021-04" db="EMBL/GenBank/DDBJ databases">
        <authorList>
            <consortium name="Molecular Ecology Group"/>
        </authorList>
    </citation>
    <scope>NUCLEOTIDE SEQUENCE</scope>
</reference>
<dbReference type="OrthoDB" id="442352at2759"/>
<feature type="transmembrane region" description="Helical" evidence="6">
    <location>
        <begin position="570"/>
        <end position="588"/>
    </location>
</feature>
<dbReference type="GO" id="GO:0016020">
    <property type="term" value="C:membrane"/>
    <property type="evidence" value="ECO:0007669"/>
    <property type="project" value="UniProtKB-SubCell"/>
</dbReference>
<dbReference type="PANTHER" id="PTHR43568:SF1">
    <property type="entry name" value="P PROTEIN"/>
    <property type="match status" value="1"/>
</dbReference>
<feature type="transmembrane region" description="Helical" evidence="6">
    <location>
        <begin position="207"/>
        <end position="223"/>
    </location>
</feature>
<dbReference type="InterPro" id="IPR051475">
    <property type="entry name" value="Diverse_Ion_Transporter"/>
</dbReference>
<comment type="subcellular location">
    <subcellularLocation>
        <location evidence="1">Membrane</location>
        <topology evidence="1">Multi-pass membrane protein</topology>
    </subcellularLocation>
</comment>
<feature type="non-terminal residue" evidence="8">
    <location>
        <position position="644"/>
    </location>
</feature>
<evidence type="ECO:0000256" key="1">
    <source>
        <dbReference type="ARBA" id="ARBA00004141"/>
    </source>
</evidence>
<feature type="transmembrane region" description="Helical" evidence="6">
    <location>
        <begin position="469"/>
        <end position="489"/>
    </location>
</feature>
<feature type="transmembrane region" description="Helical" evidence="6">
    <location>
        <begin position="275"/>
        <end position="293"/>
    </location>
</feature>
<feature type="transmembrane region" description="Helical" evidence="6">
    <location>
        <begin position="528"/>
        <end position="550"/>
    </location>
</feature>
<feature type="transmembrane region" description="Helical" evidence="6">
    <location>
        <begin position="495"/>
        <end position="516"/>
    </location>
</feature>
<keyword evidence="2" id="KW-0813">Transport</keyword>
<dbReference type="Proteomes" id="UP000678393">
    <property type="component" value="Unassembled WGS sequence"/>
</dbReference>
<feature type="transmembrane region" description="Helical" evidence="6">
    <location>
        <begin position="183"/>
        <end position="200"/>
    </location>
</feature>
<dbReference type="PANTHER" id="PTHR43568">
    <property type="entry name" value="P PROTEIN"/>
    <property type="match status" value="1"/>
</dbReference>
<evidence type="ECO:0000259" key="7">
    <source>
        <dbReference type="Pfam" id="PF03600"/>
    </source>
</evidence>
<dbReference type="CDD" id="cd01116">
    <property type="entry name" value="P_permease"/>
    <property type="match status" value="1"/>
</dbReference>
<evidence type="ECO:0000256" key="6">
    <source>
        <dbReference type="SAM" id="Phobius"/>
    </source>
</evidence>
<dbReference type="AlphaFoldDB" id="A0A8S3Z630"/>